<dbReference type="PANTHER" id="PTHR22926">
    <property type="entry name" value="PHOSPHO-N-ACETYLMURAMOYL-PENTAPEPTIDE-TRANSFERASE"/>
    <property type="match status" value="1"/>
</dbReference>
<dbReference type="GO" id="GO:0016780">
    <property type="term" value="F:phosphotransferase activity, for other substituted phosphate groups"/>
    <property type="evidence" value="ECO:0007669"/>
    <property type="project" value="InterPro"/>
</dbReference>
<keyword evidence="2" id="KW-1003">Cell membrane</keyword>
<evidence type="ECO:0000256" key="3">
    <source>
        <dbReference type="ARBA" id="ARBA00022679"/>
    </source>
</evidence>
<comment type="subcellular location">
    <subcellularLocation>
        <location evidence="1">Cell membrane</location>
        <topology evidence="1">Multi-pass membrane protein</topology>
    </subcellularLocation>
</comment>
<dbReference type="Pfam" id="PF00953">
    <property type="entry name" value="Glycos_transf_4"/>
    <property type="match status" value="1"/>
</dbReference>
<feature type="binding site" evidence="7">
    <location>
        <position position="222"/>
    </location>
    <ligand>
        <name>Mg(2+)</name>
        <dbReference type="ChEBI" id="CHEBI:18420"/>
    </ligand>
</feature>
<feature type="transmembrane region" description="Helical" evidence="8">
    <location>
        <begin position="234"/>
        <end position="257"/>
    </location>
</feature>
<dbReference type="GO" id="GO:0009103">
    <property type="term" value="P:lipopolysaccharide biosynthetic process"/>
    <property type="evidence" value="ECO:0007669"/>
    <property type="project" value="TreeGrafter"/>
</dbReference>
<organism evidence="9 10">
    <name type="scientific">Azospirillum brasilense</name>
    <dbReference type="NCBI Taxonomy" id="192"/>
    <lineage>
        <taxon>Bacteria</taxon>
        <taxon>Pseudomonadati</taxon>
        <taxon>Pseudomonadota</taxon>
        <taxon>Alphaproteobacteria</taxon>
        <taxon>Rhodospirillales</taxon>
        <taxon>Azospirillaceae</taxon>
        <taxon>Azospirillum</taxon>
    </lineage>
</organism>
<feature type="binding site" evidence="7">
    <location>
        <position position="161"/>
    </location>
    <ligand>
        <name>Mg(2+)</name>
        <dbReference type="ChEBI" id="CHEBI:18420"/>
    </ligand>
</feature>
<feature type="transmembrane region" description="Helical" evidence="8">
    <location>
        <begin position="75"/>
        <end position="93"/>
    </location>
</feature>
<evidence type="ECO:0000256" key="6">
    <source>
        <dbReference type="ARBA" id="ARBA00023136"/>
    </source>
</evidence>
<dbReference type="GO" id="GO:0046872">
    <property type="term" value="F:metal ion binding"/>
    <property type="evidence" value="ECO:0007669"/>
    <property type="project" value="UniProtKB-KW"/>
</dbReference>
<evidence type="ECO:0000256" key="4">
    <source>
        <dbReference type="ARBA" id="ARBA00022692"/>
    </source>
</evidence>
<dbReference type="Proteomes" id="UP000298693">
    <property type="component" value="Chromosome"/>
</dbReference>
<evidence type="ECO:0000256" key="8">
    <source>
        <dbReference type="SAM" id="Phobius"/>
    </source>
</evidence>
<feature type="transmembrane region" description="Helical" evidence="8">
    <location>
        <begin position="134"/>
        <end position="156"/>
    </location>
</feature>
<protein>
    <submittedName>
        <fullName evidence="9">Glycosyltransferase family 4 protein</fullName>
    </submittedName>
</protein>
<keyword evidence="3 9" id="KW-0808">Transferase</keyword>
<feature type="transmembrane region" description="Helical" evidence="8">
    <location>
        <begin position="51"/>
        <end position="68"/>
    </location>
</feature>
<gene>
    <name evidence="9" type="ORF">D3869_02675</name>
</gene>
<keyword evidence="5 8" id="KW-1133">Transmembrane helix</keyword>
<evidence type="ECO:0000256" key="1">
    <source>
        <dbReference type="ARBA" id="ARBA00004651"/>
    </source>
</evidence>
<feature type="transmembrane region" description="Helical" evidence="8">
    <location>
        <begin position="105"/>
        <end position="122"/>
    </location>
</feature>
<dbReference type="GO" id="GO:0005886">
    <property type="term" value="C:plasma membrane"/>
    <property type="evidence" value="ECO:0007669"/>
    <property type="project" value="UniProtKB-SubCell"/>
</dbReference>
<evidence type="ECO:0000256" key="5">
    <source>
        <dbReference type="ARBA" id="ARBA00022989"/>
    </source>
</evidence>
<dbReference type="CDD" id="cd06854">
    <property type="entry name" value="GT_WbpL_WbcO_like"/>
    <property type="match status" value="1"/>
</dbReference>
<proteinExistence type="predicted"/>
<dbReference type="RefSeq" id="WP_137138853.1">
    <property type="nucleotide sequence ID" value="NZ_CP032345.1"/>
</dbReference>
<dbReference type="EMBL" id="CP032345">
    <property type="protein sequence ID" value="QCO14224.1"/>
    <property type="molecule type" value="Genomic_DNA"/>
</dbReference>
<sequence length="343" mass="35872">MSGPLALFLALAGSFALSWLFTGRVLAYLRRKAILDHPNDRSSHSIPTPRGGGWGVMLTLLPVWTLIAMTADHPLRALPILAGTVALMAVSWMDDRRGLGPAPRFLAQIAAVVAGLTALPGGALPGGPLPGDGLVFQGLLPFWADRLVAAIGWLWFVNLFNFMDGIDGLAGSEAASIGAGLALVAALGALDPALALYGLAAAGAALGFLVWNWHPAKLFMGDVGSVPLGFTLGWLLLVLAASGLWVAALLIPAYFLADATITLLRRLAEGKKVWQAHREHFYQKATQRGRNHAQVVRLVLALNATLLLLAVASLALGWTVLPAGGAAVVLLLAVLARPVRAAA</sequence>
<feature type="transmembrane region" description="Helical" evidence="8">
    <location>
        <begin position="320"/>
        <end position="339"/>
    </location>
</feature>
<feature type="transmembrane region" description="Helical" evidence="8">
    <location>
        <begin position="168"/>
        <end position="187"/>
    </location>
</feature>
<evidence type="ECO:0000313" key="9">
    <source>
        <dbReference type="EMBL" id="QCO14224.1"/>
    </source>
</evidence>
<dbReference type="GO" id="GO:0044038">
    <property type="term" value="P:cell wall macromolecule biosynthetic process"/>
    <property type="evidence" value="ECO:0007669"/>
    <property type="project" value="TreeGrafter"/>
</dbReference>
<reference evidence="9 10" key="1">
    <citation type="submission" date="2018-09" db="EMBL/GenBank/DDBJ databases">
        <title>Whole genome based analysis of evolution and adaptive divergence in Indian and Brazilian strains of Azospirillum brasilense.</title>
        <authorList>
            <person name="Singh C."/>
            <person name="Tripathi A.K."/>
        </authorList>
    </citation>
    <scope>NUCLEOTIDE SEQUENCE [LARGE SCALE GENOMIC DNA]</scope>
    <source>
        <strain evidence="9 10">MTCC4039</strain>
    </source>
</reference>
<accession>A0A4D8QZ05</accession>
<comment type="cofactor">
    <cofactor evidence="7">
        <name>Mg(2+)</name>
        <dbReference type="ChEBI" id="CHEBI:18420"/>
    </cofactor>
</comment>
<feature type="transmembrane region" description="Helical" evidence="8">
    <location>
        <begin position="194"/>
        <end position="214"/>
    </location>
</feature>
<evidence type="ECO:0000313" key="10">
    <source>
        <dbReference type="Proteomes" id="UP000298693"/>
    </source>
</evidence>
<evidence type="ECO:0000256" key="7">
    <source>
        <dbReference type="PIRSR" id="PIRSR600715-1"/>
    </source>
</evidence>
<dbReference type="GO" id="GO:0071555">
    <property type="term" value="P:cell wall organization"/>
    <property type="evidence" value="ECO:0007669"/>
    <property type="project" value="TreeGrafter"/>
</dbReference>
<dbReference type="AlphaFoldDB" id="A0A4D8QZ05"/>
<keyword evidence="4 8" id="KW-0812">Transmembrane</keyword>
<keyword evidence="7" id="KW-0479">Metal-binding</keyword>
<keyword evidence="6 8" id="KW-0472">Membrane</keyword>
<evidence type="ECO:0000256" key="2">
    <source>
        <dbReference type="ARBA" id="ARBA00022475"/>
    </source>
</evidence>
<name>A0A4D8QZ05_AZOBR</name>
<keyword evidence="7" id="KW-0460">Magnesium</keyword>
<dbReference type="InterPro" id="IPR000715">
    <property type="entry name" value="Glycosyl_transferase_4"/>
</dbReference>
<dbReference type="PANTHER" id="PTHR22926:SF3">
    <property type="entry name" value="UNDECAPRENYL-PHOSPHATE ALPHA-N-ACETYLGLUCOSAMINYL 1-PHOSPHATE TRANSFERASE"/>
    <property type="match status" value="1"/>
</dbReference>